<dbReference type="InterPro" id="IPR003107">
    <property type="entry name" value="HAT"/>
</dbReference>
<keyword evidence="5" id="KW-0539">Nucleus</keyword>
<dbReference type="GO" id="GO:0005685">
    <property type="term" value="C:U1 snRNP"/>
    <property type="evidence" value="ECO:0007669"/>
    <property type="project" value="TreeGrafter"/>
</dbReference>
<dbReference type="STRING" id="6265.A0A0B2UJV6"/>
<evidence type="ECO:0000313" key="9">
    <source>
        <dbReference type="Proteomes" id="UP000031036"/>
    </source>
</evidence>
<proteinExistence type="inferred from homology"/>
<dbReference type="PANTHER" id="PTHR17204">
    <property type="entry name" value="PRE-MRNA PROCESSING PROTEIN PRP39-RELATED"/>
    <property type="match status" value="1"/>
</dbReference>
<keyword evidence="3" id="KW-0677">Repeat</keyword>
<keyword evidence="7" id="KW-0472">Membrane</keyword>
<evidence type="ECO:0000256" key="6">
    <source>
        <dbReference type="ARBA" id="ARBA00038019"/>
    </source>
</evidence>
<comment type="caution">
    <text evidence="8">The sequence shown here is derived from an EMBL/GenBank/DDBJ whole genome shotgun (WGS) entry which is preliminary data.</text>
</comment>
<evidence type="ECO:0000313" key="8">
    <source>
        <dbReference type="EMBL" id="KHN71351.1"/>
    </source>
</evidence>
<dbReference type="Gene3D" id="1.25.40.10">
    <property type="entry name" value="Tetratricopeptide repeat domain"/>
    <property type="match status" value="1"/>
</dbReference>
<dbReference type="OMA" id="IRVICFT"/>
<dbReference type="GO" id="GO:0000395">
    <property type="term" value="P:mRNA 5'-splice site recognition"/>
    <property type="evidence" value="ECO:0007669"/>
    <property type="project" value="TreeGrafter"/>
</dbReference>
<keyword evidence="9" id="KW-1185">Reference proteome</keyword>
<dbReference type="AlphaFoldDB" id="A0A0B2UJV6"/>
<keyword evidence="7" id="KW-1133">Transmembrane helix</keyword>
<dbReference type="InterPro" id="IPR011990">
    <property type="entry name" value="TPR-like_helical_dom_sf"/>
</dbReference>
<dbReference type="InterPro" id="IPR059164">
    <property type="entry name" value="HAT_PRP39_C"/>
</dbReference>
<dbReference type="OrthoDB" id="10265668at2759"/>
<sequence>MHFQHCEEILHVMREEIVARRREKHLLNEQEVSRRWAFEESIKRPYFHVKPLERAQLRNWRAYLDFEIERRDLNRIIILFERCLIACAMYEEMWIKYARYLSGIGEVEHAREVYRRASEIHVPRKVNVHLAYSAFEEEHGNGVVVIRVICFTLISSFLYLLVAVKLYRRVSMLITSSSTKQSSLGQPPPQLPVN</sequence>
<evidence type="ECO:0000256" key="5">
    <source>
        <dbReference type="ARBA" id="ARBA00023242"/>
    </source>
</evidence>
<dbReference type="PANTHER" id="PTHR17204:SF5">
    <property type="entry name" value="PRE-MRNA-PROCESSING FACTOR 39"/>
    <property type="match status" value="1"/>
</dbReference>
<dbReference type="GO" id="GO:0000243">
    <property type="term" value="C:commitment complex"/>
    <property type="evidence" value="ECO:0007669"/>
    <property type="project" value="TreeGrafter"/>
</dbReference>
<keyword evidence="7" id="KW-0812">Transmembrane</keyword>
<keyword evidence="4" id="KW-0508">mRNA splicing</keyword>
<protein>
    <submittedName>
        <fullName evidence="8">Pre-mRNA-processing factor 39</fullName>
    </submittedName>
</protein>
<dbReference type="SUPFAM" id="SSF48452">
    <property type="entry name" value="TPR-like"/>
    <property type="match status" value="1"/>
</dbReference>
<dbReference type="GO" id="GO:0030627">
    <property type="term" value="F:pre-mRNA 5'-splice site binding"/>
    <property type="evidence" value="ECO:0007669"/>
    <property type="project" value="TreeGrafter"/>
</dbReference>
<gene>
    <name evidence="8" type="primary">prpf39</name>
    <name evidence="8" type="ORF">Tcan_02347</name>
</gene>
<keyword evidence="2" id="KW-0507">mRNA processing</keyword>
<evidence type="ECO:0000256" key="2">
    <source>
        <dbReference type="ARBA" id="ARBA00022664"/>
    </source>
</evidence>
<reference evidence="8 9" key="1">
    <citation type="submission" date="2014-11" db="EMBL/GenBank/DDBJ databases">
        <title>Genetic blueprint of the zoonotic pathogen Toxocara canis.</title>
        <authorList>
            <person name="Zhu X.-Q."/>
            <person name="Korhonen P.K."/>
            <person name="Cai H."/>
            <person name="Young N.D."/>
            <person name="Nejsum P."/>
            <person name="von Samson-Himmelstjerna G."/>
            <person name="Boag P.R."/>
            <person name="Tan P."/>
            <person name="Li Q."/>
            <person name="Min J."/>
            <person name="Yang Y."/>
            <person name="Wang X."/>
            <person name="Fang X."/>
            <person name="Hall R.S."/>
            <person name="Hofmann A."/>
            <person name="Sternberg P.W."/>
            <person name="Jex A.R."/>
            <person name="Gasser R.B."/>
        </authorList>
    </citation>
    <scope>NUCLEOTIDE SEQUENCE [LARGE SCALE GENOMIC DNA]</scope>
    <source>
        <strain evidence="8">PN_DK_2014</strain>
    </source>
</reference>
<comment type="subcellular location">
    <subcellularLocation>
        <location evidence="1">Nucleus</location>
    </subcellularLocation>
</comment>
<dbReference type="GO" id="GO:0071004">
    <property type="term" value="C:U2-type prespliceosome"/>
    <property type="evidence" value="ECO:0007669"/>
    <property type="project" value="TreeGrafter"/>
</dbReference>
<evidence type="ECO:0000256" key="1">
    <source>
        <dbReference type="ARBA" id="ARBA00004123"/>
    </source>
</evidence>
<name>A0A0B2UJV6_TOXCA</name>
<accession>A0A0B2UJV6</accession>
<comment type="similarity">
    <text evidence="6">Belongs to the PRP39 family.</text>
</comment>
<evidence type="ECO:0000256" key="4">
    <source>
        <dbReference type="ARBA" id="ARBA00023187"/>
    </source>
</evidence>
<evidence type="ECO:0000256" key="3">
    <source>
        <dbReference type="ARBA" id="ARBA00022737"/>
    </source>
</evidence>
<feature type="transmembrane region" description="Helical" evidence="7">
    <location>
        <begin position="144"/>
        <end position="164"/>
    </location>
</feature>
<organism evidence="8 9">
    <name type="scientific">Toxocara canis</name>
    <name type="common">Canine roundworm</name>
    <dbReference type="NCBI Taxonomy" id="6265"/>
    <lineage>
        <taxon>Eukaryota</taxon>
        <taxon>Metazoa</taxon>
        <taxon>Ecdysozoa</taxon>
        <taxon>Nematoda</taxon>
        <taxon>Chromadorea</taxon>
        <taxon>Rhabditida</taxon>
        <taxon>Spirurina</taxon>
        <taxon>Ascaridomorpha</taxon>
        <taxon>Ascaridoidea</taxon>
        <taxon>Toxocaridae</taxon>
        <taxon>Toxocara</taxon>
    </lineage>
</organism>
<evidence type="ECO:0000256" key="7">
    <source>
        <dbReference type="SAM" id="Phobius"/>
    </source>
</evidence>
<dbReference type="Pfam" id="PF23241">
    <property type="entry name" value="HAT_PRP39_C"/>
    <property type="match status" value="1"/>
</dbReference>
<dbReference type="SMART" id="SM00386">
    <property type="entry name" value="HAT"/>
    <property type="match status" value="2"/>
</dbReference>
<dbReference type="EMBL" id="JPKZ01022428">
    <property type="protein sequence ID" value="KHN71351.1"/>
    <property type="molecule type" value="Genomic_DNA"/>
</dbReference>
<dbReference type="Proteomes" id="UP000031036">
    <property type="component" value="Unassembled WGS sequence"/>
</dbReference>